<dbReference type="AlphaFoldDB" id="A0A0D2YF22"/>
<dbReference type="EnsemblFungi" id="FOXG_14910T0">
    <property type="protein sequence ID" value="FOXG_14910P0"/>
    <property type="gene ID" value="FOXG_14910"/>
</dbReference>
<name>A0A0D2YF22_FUSOF</name>
<reference evidence="2" key="1">
    <citation type="journal article" date="2012" name="Mol. Plant Microbe Interact.">
        <title>A highly conserved effector in Fusarium oxysporum is required for full virulence on Arabidopsis.</title>
        <authorList>
            <person name="Thatcher L.F."/>
            <person name="Gardiner D.M."/>
            <person name="Kazan K."/>
            <person name="Manners J."/>
        </authorList>
    </citation>
    <scope>NUCLEOTIDE SEQUENCE [LARGE SCALE GENOMIC DNA]</scope>
    <source>
        <strain evidence="2">Fo5176</strain>
    </source>
</reference>
<proteinExistence type="predicted"/>
<evidence type="ECO:0000313" key="2">
    <source>
        <dbReference type="Proteomes" id="UP000002489"/>
    </source>
</evidence>
<sequence>MPSSLVEIISHISRPLIIGNSSCAASDKIIATLGRKTRQNKWCKSSSETSDRGRSASSSDAPDTIAVKSLHFNKSVKGWCVDGFCLRSSLHRGVGDCESGEDGQQGN</sequence>
<reference evidence="1" key="2">
    <citation type="submission" date="2025-08" db="UniProtKB">
        <authorList>
            <consortium name="EnsemblFungi"/>
        </authorList>
    </citation>
    <scope>IDENTIFICATION</scope>
    <source>
        <strain evidence="1">4287 / CBS 123668 / FGSC 9935 / NRRL 34936</strain>
    </source>
</reference>
<evidence type="ECO:0000313" key="1">
    <source>
        <dbReference type="EnsemblFungi" id="FOXG_14910P0"/>
    </source>
</evidence>
<accession>A0A0D2YF22</accession>
<dbReference type="Proteomes" id="UP000002489">
    <property type="component" value="Unassembled WGS sequence"/>
</dbReference>
<gene>
    <name evidence="1" type="primary">28956028</name>
</gene>
<protein>
    <submittedName>
        <fullName evidence="1">Uncharacterized protein</fullName>
    </submittedName>
</protein>
<dbReference type="VEuPathDB" id="FungiDB:FOXG_14910"/>
<organism evidence="1 2">
    <name type="scientific">Fusarium oxysporum (strain Fo5176)</name>
    <name type="common">Fusarium vascular wilt</name>
    <dbReference type="NCBI Taxonomy" id="660025"/>
    <lineage>
        <taxon>Eukaryota</taxon>
        <taxon>Fungi</taxon>
        <taxon>Dikarya</taxon>
        <taxon>Ascomycota</taxon>
        <taxon>Pezizomycotina</taxon>
        <taxon>Sordariomycetes</taxon>
        <taxon>Hypocreomycetidae</taxon>
        <taxon>Hypocreales</taxon>
        <taxon>Nectriaceae</taxon>
        <taxon>Fusarium</taxon>
        <taxon>Fusarium oxysporum species complex</taxon>
    </lineage>
</organism>